<name>A0ABV1SHU6_9RHOB</name>
<comment type="caution">
    <text evidence="7">The sequence shown here is derived from an EMBL/GenBank/DDBJ whole genome shotgun (WGS) entry which is preliminary data.</text>
</comment>
<dbReference type="CDD" id="cd03214">
    <property type="entry name" value="ABC_Iron-Siderophores_B12_Hemin"/>
    <property type="match status" value="1"/>
</dbReference>
<gene>
    <name evidence="7" type="ORF">VSX56_11875</name>
</gene>
<keyword evidence="8" id="KW-1185">Reference proteome</keyword>
<dbReference type="InterPro" id="IPR027417">
    <property type="entry name" value="P-loop_NTPase"/>
</dbReference>
<dbReference type="SMART" id="SM00382">
    <property type="entry name" value="AAA"/>
    <property type="match status" value="1"/>
</dbReference>
<dbReference type="InterPro" id="IPR003593">
    <property type="entry name" value="AAA+_ATPase"/>
</dbReference>
<proteinExistence type="predicted"/>
<evidence type="ECO:0000313" key="7">
    <source>
        <dbReference type="EMBL" id="MER5172473.1"/>
    </source>
</evidence>
<keyword evidence="3 7" id="KW-0067">ATP-binding</keyword>
<feature type="domain" description="ABC transporter" evidence="6">
    <location>
        <begin position="3"/>
        <end position="234"/>
    </location>
</feature>
<dbReference type="Proteomes" id="UP001438953">
    <property type="component" value="Unassembled WGS sequence"/>
</dbReference>
<evidence type="ECO:0000256" key="2">
    <source>
        <dbReference type="ARBA" id="ARBA00022741"/>
    </source>
</evidence>
<dbReference type="PANTHER" id="PTHR42794">
    <property type="entry name" value="HEMIN IMPORT ATP-BINDING PROTEIN HMUV"/>
    <property type="match status" value="1"/>
</dbReference>
<sequence>MVLRVENLQAKAHRVEILHGISLTVGEGEYLGLIGPNGSGKSTLMRMMAGLGKPSGGRVLWQDRPLAELGAQVRARQIALVEQQAETTDRLRVREAVELGRIPFLSPLRGWSMRDSEAVTRALSAVDMAGREDRLWHTLSGGERQRVHIARALAQSPALLLLDEPTNHLDIRHQLALLALVRSLPVSRVIALHDLNHAFSCDRVALLEGGRLKAIGPPAEVLSPDNLRESFGVEARQVRDPDGHLALHFTASLPRAG</sequence>
<dbReference type="PANTHER" id="PTHR42794:SF1">
    <property type="entry name" value="HEMIN IMPORT ATP-BINDING PROTEIN HMUV"/>
    <property type="match status" value="1"/>
</dbReference>
<evidence type="ECO:0000256" key="3">
    <source>
        <dbReference type="ARBA" id="ARBA00022840"/>
    </source>
</evidence>
<dbReference type="GO" id="GO:0005524">
    <property type="term" value="F:ATP binding"/>
    <property type="evidence" value="ECO:0007669"/>
    <property type="project" value="UniProtKB-KW"/>
</dbReference>
<dbReference type="SUPFAM" id="SSF52540">
    <property type="entry name" value="P-loop containing nucleoside triphosphate hydrolases"/>
    <property type="match status" value="1"/>
</dbReference>
<organism evidence="7 8">
    <name type="scientific">Thioclava kandeliae</name>
    <dbReference type="NCBI Taxonomy" id="3070818"/>
    <lineage>
        <taxon>Bacteria</taxon>
        <taxon>Pseudomonadati</taxon>
        <taxon>Pseudomonadota</taxon>
        <taxon>Alphaproteobacteria</taxon>
        <taxon>Rhodobacterales</taxon>
        <taxon>Paracoccaceae</taxon>
        <taxon>Thioclava</taxon>
    </lineage>
</organism>
<reference evidence="7 8" key="2">
    <citation type="submission" date="2024-06" db="EMBL/GenBank/DDBJ databases">
        <title>Thioclava kandeliae sp. nov. from a rhizosphere soil sample of Kandelia candel in a mangrove.</title>
        <authorList>
            <person name="Mu T."/>
        </authorList>
    </citation>
    <scope>NUCLEOTIDE SEQUENCE [LARGE SCALE GENOMIC DNA]</scope>
    <source>
        <strain evidence="7 8">CPCC 100088</strain>
    </source>
</reference>
<comment type="function">
    <text evidence="5">Part of the ABC transporter complex HmuTUV involved in hemin import. Responsible for energy coupling to the transport system.</text>
</comment>
<dbReference type="EMBL" id="JAYWLC010000008">
    <property type="protein sequence ID" value="MER5172473.1"/>
    <property type="molecule type" value="Genomic_DNA"/>
</dbReference>
<evidence type="ECO:0000256" key="4">
    <source>
        <dbReference type="ARBA" id="ARBA00022967"/>
    </source>
</evidence>
<evidence type="ECO:0000259" key="6">
    <source>
        <dbReference type="PROSITE" id="PS50893"/>
    </source>
</evidence>
<evidence type="ECO:0000313" key="8">
    <source>
        <dbReference type="Proteomes" id="UP001438953"/>
    </source>
</evidence>
<evidence type="ECO:0000256" key="1">
    <source>
        <dbReference type="ARBA" id="ARBA00022448"/>
    </source>
</evidence>
<evidence type="ECO:0000256" key="5">
    <source>
        <dbReference type="ARBA" id="ARBA00037066"/>
    </source>
</evidence>
<accession>A0ABV1SHU6</accession>
<protein>
    <submittedName>
        <fullName evidence="7">ABC transporter ATP-binding protein</fullName>
    </submittedName>
</protein>
<dbReference type="PROSITE" id="PS50893">
    <property type="entry name" value="ABC_TRANSPORTER_2"/>
    <property type="match status" value="1"/>
</dbReference>
<keyword evidence="4" id="KW-1278">Translocase</keyword>
<reference evidence="7 8" key="1">
    <citation type="submission" date="2024-01" db="EMBL/GenBank/DDBJ databases">
        <authorList>
            <person name="Deng Y."/>
            <person name="Su J."/>
        </authorList>
    </citation>
    <scope>NUCLEOTIDE SEQUENCE [LARGE SCALE GENOMIC DNA]</scope>
    <source>
        <strain evidence="7 8">CPCC 100088</strain>
    </source>
</reference>
<keyword evidence="1" id="KW-0813">Transport</keyword>
<keyword evidence="2" id="KW-0547">Nucleotide-binding</keyword>
<dbReference type="InterPro" id="IPR003439">
    <property type="entry name" value="ABC_transporter-like_ATP-bd"/>
</dbReference>
<dbReference type="Gene3D" id="3.40.50.300">
    <property type="entry name" value="P-loop containing nucleotide triphosphate hydrolases"/>
    <property type="match status" value="1"/>
</dbReference>
<dbReference type="Pfam" id="PF00005">
    <property type="entry name" value="ABC_tran"/>
    <property type="match status" value="1"/>
</dbReference>